<evidence type="ECO:0000256" key="1">
    <source>
        <dbReference type="ARBA" id="ARBA00004141"/>
    </source>
</evidence>
<accession>A0A146K417</accession>
<comment type="subcellular location">
    <subcellularLocation>
        <location evidence="1">Membrane</location>
        <topology evidence="1">Multi-pass membrane protein</topology>
    </subcellularLocation>
</comment>
<comment type="similarity">
    <text evidence="2">Belongs to the TMEM86 family.</text>
</comment>
<gene>
    <name evidence="7" type="ORF">TPC1_20076</name>
</gene>
<keyword evidence="3 6" id="KW-0812">Transmembrane</keyword>
<feature type="transmembrane region" description="Helical" evidence="6">
    <location>
        <begin position="117"/>
        <end position="139"/>
    </location>
</feature>
<sequence>IIQCISFCLMQLGTYYWNNLGIYKIFKYVNSTIFLMKATKKSKTMQIAASFYWLGDILITIKGSKLCFVFAGVGFSIGHIYIQFQLGKINKYKYVLFSLLIASLVPSYLWLNENINMIELICMIGYITVCASCMVRFFLSKSGLLVGGVLFFVSDCLLAVLLYGKLTKLQGLVVDIGLLLAYYLAVEVYFG</sequence>
<feature type="transmembrane region" description="Helical" evidence="6">
    <location>
        <begin position="144"/>
        <end position="163"/>
    </location>
</feature>
<dbReference type="EMBL" id="GDID01005981">
    <property type="protein sequence ID" value="JAP90625.1"/>
    <property type="molecule type" value="Transcribed_RNA"/>
</dbReference>
<dbReference type="GO" id="GO:0016020">
    <property type="term" value="C:membrane"/>
    <property type="evidence" value="ECO:0007669"/>
    <property type="project" value="UniProtKB-SubCell"/>
</dbReference>
<reference evidence="7" key="1">
    <citation type="submission" date="2015-07" db="EMBL/GenBank/DDBJ databases">
        <title>Adaptation to a free-living lifestyle via gene acquisitions in the diplomonad Trepomonas sp. PC1.</title>
        <authorList>
            <person name="Xu F."/>
            <person name="Jerlstrom-Hultqvist J."/>
            <person name="Kolisko M."/>
            <person name="Simpson A.G.B."/>
            <person name="Roger A.J."/>
            <person name="Svard S.G."/>
            <person name="Andersson J.O."/>
        </authorList>
    </citation>
    <scope>NUCLEOTIDE SEQUENCE</scope>
    <source>
        <strain evidence="7">PC1</strain>
    </source>
</reference>
<evidence type="ECO:0000256" key="2">
    <source>
        <dbReference type="ARBA" id="ARBA00007375"/>
    </source>
</evidence>
<evidence type="ECO:0000256" key="3">
    <source>
        <dbReference type="ARBA" id="ARBA00022692"/>
    </source>
</evidence>
<organism evidence="7">
    <name type="scientific">Trepomonas sp. PC1</name>
    <dbReference type="NCBI Taxonomy" id="1076344"/>
    <lineage>
        <taxon>Eukaryota</taxon>
        <taxon>Metamonada</taxon>
        <taxon>Diplomonadida</taxon>
        <taxon>Hexamitidae</taxon>
        <taxon>Hexamitinae</taxon>
        <taxon>Trepomonas</taxon>
    </lineage>
</organism>
<evidence type="ECO:0000313" key="7">
    <source>
        <dbReference type="EMBL" id="JAP90625.1"/>
    </source>
</evidence>
<evidence type="ECO:0000256" key="6">
    <source>
        <dbReference type="SAM" id="Phobius"/>
    </source>
</evidence>
<keyword evidence="5 6" id="KW-0472">Membrane</keyword>
<name>A0A146K417_9EUKA</name>
<feature type="transmembrane region" description="Helical" evidence="6">
    <location>
        <begin position="169"/>
        <end position="190"/>
    </location>
</feature>
<protein>
    <submittedName>
        <fullName evidence="7">YhhN-like protein domain-containing protein</fullName>
    </submittedName>
</protein>
<proteinExistence type="inferred from homology"/>
<evidence type="ECO:0000256" key="5">
    <source>
        <dbReference type="ARBA" id="ARBA00023136"/>
    </source>
</evidence>
<feature type="non-terminal residue" evidence="7">
    <location>
        <position position="1"/>
    </location>
</feature>
<dbReference type="Pfam" id="PF07947">
    <property type="entry name" value="YhhN"/>
    <property type="match status" value="1"/>
</dbReference>
<dbReference type="InterPro" id="IPR012506">
    <property type="entry name" value="TMEM86B-like"/>
</dbReference>
<feature type="transmembrane region" description="Helical" evidence="6">
    <location>
        <begin position="94"/>
        <end position="111"/>
    </location>
</feature>
<feature type="transmembrane region" description="Helical" evidence="6">
    <location>
        <begin position="63"/>
        <end position="82"/>
    </location>
</feature>
<keyword evidence="4 6" id="KW-1133">Transmembrane helix</keyword>
<evidence type="ECO:0000256" key="4">
    <source>
        <dbReference type="ARBA" id="ARBA00022989"/>
    </source>
</evidence>
<dbReference type="AlphaFoldDB" id="A0A146K417"/>